<dbReference type="Pfam" id="PF10442">
    <property type="entry name" value="FIST_C"/>
    <property type="match status" value="1"/>
</dbReference>
<reference evidence="3 4" key="1">
    <citation type="submission" date="2015-03" db="EMBL/GenBank/DDBJ databases">
        <title>Genome sequence of Pseudoalteromonas aurantia.</title>
        <authorList>
            <person name="Xie B.-B."/>
            <person name="Rong J.-C."/>
            <person name="Qin Q.-L."/>
            <person name="Zhang Y.-Z."/>
        </authorList>
    </citation>
    <scope>NUCLEOTIDE SEQUENCE [LARGE SCALE GENOMIC DNA]</scope>
    <source>
        <strain evidence="3 4">208</strain>
    </source>
</reference>
<dbReference type="SMART" id="SM00897">
    <property type="entry name" value="FIST"/>
    <property type="match status" value="1"/>
</dbReference>
<evidence type="ECO:0000313" key="4">
    <source>
        <dbReference type="Proteomes" id="UP000615755"/>
    </source>
</evidence>
<dbReference type="InterPro" id="IPR019494">
    <property type="entry name" value="FIST_C"/>
</dbReference>
<dbReference type="PANTHER" id="PTHR40252">
    <property type="entry name" value="BLR0328 PROTEIN"/>
    <property type="match status" value="1"/>
</dbReference>
<dbReference type="Pfam" id="PF08495">
    <property type="entry name" value="FIST"/>
    <property type="match status" value="1"/>
</dbReference>
<accession>A0ABR9E900</accession>
<name>A0ABR9E900_9GAMM</name>
<evidence type="ECO:0000259" key="1">
    <source>
        <dbReference type="SMART" id="SM00897"/>
    </source>
</evidence>
<dbReference type="SMART" id="SM01204">
    <property type="entry name" value="FIST_C"/>
    <property type="match status" value="1"/>
</dbReference>
<comment type="caution">
    <text evidence="3">The sequence shown here is derived from an EMBL/GenBank/DDBJ whole genome shotgun (WGS) entry which is preliminary data.</text>
</comment>
<proteinExistence type="predicted"/>
<dbReference type="PANTHER" id="PTHR40252:SF2">
    <property type="entry name" value="BLR0328 PROTEIN"/>
    <property type="match status" value="1"/>
</dbReference>
<dbReference type="InterPro" id="IPR013702">
    <property type="entry name" value="FIST_domain_N"/>
</dbReference>
<dbReference type="EMBL" id="AQGV01000012">
    <property type="protein sequence ID" value="MBE0367470.1"/>
    <property type="molecule type" value="Genomic_DNA"/>
</dbReference>
<evidence type="ECO:0000313" key="3">
    <source>
        <dbReference type="EMBL" id="MBE0367470.1"/>
    </source>
</evidence>
<sequence>METRQFIYQNQQWESVPIVDENVQLVTVFFSIYDRKTTILSSLAKYYPNAEIVGCSSAGDIAAAQLYDDAIVITTFTFSKTCIRVFNRSISDSSLPNLCQKAVEMLKEPNLKWLMVLSDGHVLNGSEVAECLGAAFGNNVVITGGLAGDGERFSNTALWHMTPLAEGSIILCGFYSDSLNVSYASVGGWDSFGPSREITRAEGNRLYQLDNEPVITLYRNYLGPYANDLPASALRFPLQVRSSSSNQPVIRTILGIDYEDNSMVFAGDMPQGGQAQLMKANFDRLIDGANRAVTSALETPHNTTGVALLISCVGRKLVLGPRVEEELEVVFSQLTDGFQTMGFYSYGEIAPIQAGGRCLLHNQTMTVTLISE</sequence>
<evidence type="ECO:0008006" key="5">
    <source>
        <dbReference type="Google" id="ProtNLM"/>
    </source>
</evidence>
<gene>
    <name evidence="3" type="ORF">PAUR_a0830</name>
</gene>
<evidence type="ECO:0000259" key="2">
    <source>
        <dbReference type="SMART" id="SM01204"/>
    </source>
</evidence>
<organism evidence="3 4">
    <name type="scientific">Pseudoalteromonas aurantia 208</name>
    <dbReference type="NCBI Taxonomy" id="1314867"/>
    <lineage>
        <taxon>Bacteria</taxon>
        <taxon>Pseudomonadati</taxon>
        <taxon>Pseudomonadota</taxon>
        <taxon>Gammaproteobacteria</taxon>
        <taxon>Alteromonadales</taxon>
        <taxon>Pseudoalteromonadaceae</taxon>
        <taxon>Pseudoalteromonas</taxon>
    </lineage>
</organism>
<dbReference type="Proteomes" id="UP000615755">
    <property type="component" value="Unassembled WGS sequence"/>
</dbReference>
<feature type="domain" description="FIST" evidence="1">
    <location>
        <begin position="22"/>
        <end position="213"/>
    </location>
</feature>
<dbReference type="RefSeq" id="WP_192506900.1">
    <property type="nucleotide sequence ID" value="NZ_AQGV01000012.1"/>
</dbReference>
<feature type="domain" description="FIST C-domain" evidence="2">
    <location>
        <begin position="214"/>
        <end position="352"/>
    </location>
</feature>
<keyword evidence="4" id="KW-1185">Reference proteome</keyword>
<protein>
    <recommendedName>
        <fullName evidence="5">Histidine kinase</fullName>
    </recommendedName>
</protein>